<evidence type="ECO:0000256" key="1">
    <source>
        <dbReference type="ARBA" id="ARBA00004395"/>
    </source>
</evidence>
<comment type="subcellular location">
    <subcellularLocation>
        <location evidence="1">Golgi apparatus membrane</location>
        <topology evidence="1">Peripheral membrane protein</topology>
    </subcellularLocation>
</comment>
<evidence type="ECO:0000313" key="11">
    <source>
        <dbReference type="RefSeq" id="XP_011502446.1"/>
    </source>
</evidence>
<reference evidence="11" key="1">
    <citation type="submission" date="2025-08" db="UniProtKB">
        <authorList>
            <consortium name="RefSeq"/>
        </authorList>
    </citation>
    <scope>IDENTIFICATION</scope>
</reference>
<keyword evidence="6" id="KW-0333">Golgi apparatus</keyword>
<dbReference type="GO" id="GO:0017119">
    <property type="term" value="C:Golgi transport complex"/>
    <property type="evidence" value="ECO:0007669"/>
    <property type="project" value="InterPro"/>
</dbReference>
<sequence length="734" mass="85185">MDISTFNENDFDPIDFINKICRSEEARANIEAHLSSILMKLQLYIQQVHVSLEETNQNVLSNMPKVLRDTQLLQQEAQALKNKMQTVRMELENVKKDTSSIYVLMKLDKLKAQTISNATCINEDNTWSILIHDIDSVFESENEETIAKTLYSMKQSLSSLNDSTDFKNKKSQLEELKNRLEIMIRPKLMQAFTSGSLDESKIYVDIFLKMDRLTEVIKYYHNCQKFVLIQEWKKIIEFAQDKNISYWLQVYYDKVVSVLHDQVKWCNQVFPNFTLTTLVELFADLLHSLNPSIVECIDSTLKQHSNSIKLMTLMELKQRSHYFASNIKAILEAESLDRIPVDKVLSLAQIIYIPYVPYISKYGMYEISYLCQQLEGIEFVHEDLKDTINAISHSLTKIMDYANEANTRCNIFTNGCGYPYLIKTFDIYFNNYLKQFKLALKQLNKRKVKYEDWNLFQMCLTMMQTTGEFFRLVEQFEENLFTNVINSYIILQNPTKSVFEQYINLLLIPATQIEFQEFVTSIQKEEKSILNSTLKSIQSLCIDLHRSTYEVIFAPIFTQLLQIKKAPAWSMNLDKGSFLSLDLPDYSFAPQEYITQVGQYLMTLPQHLEPFLLKDNPSLTKALKIADSRYSEDPCESGFTNILLEIVAKEICQMFQDQTWSICELNTTACKQLATDIDYLGNILEELGLSLSENLQQMSQLLRLSPENYYSGSFGCNAHVVATVRQMRNITSSL</sequence>
<keyword evidence="5" id="KW-0653">Protein transport</keyword>
<dbReference type="PANTHER" id="PTHR21443:SF0">
    <property type="entry name" value="CONSERVED OLIGOMERIC GOLGI COMPLEX SUBUNIT 7"/>
    <property type="match status" value="1"/>
</dbReference>
<dbReference type="GeneID" id="105365881"/>
<dbReference type="KEGG" id="csol:105365881"/>
<evidence type="ECO:0000256" key="7">
    <source>
        <dbReference type="ARBA" id="ARBA00023136"/>
    </source>
</evidence>
<dbReference type="PANTHER" id="PTHR21443">
    <property type="entry name" value="CONSERVED OLIGOMERIC GOLGI COMPLEX COMPONENT 7"/>
    <property type="match status" value="1"/>
</dbReference>
<evidence type="ECO:0000256" key="6">
    <source>
        <dbReference type="ARBA" id="ARBA00023034"/>
    </source>
</evidence>
<evidence type="ECO:0000256" key="5">
    <source>
        <dbReference type="ARBA" id="ARBA00022927"/>
    </source>
</evidence>
<keyword evidence="4" id="KW-0813">Transport</keyword>
<comment type="similarity">
    <text evidence="2">Belongs to the COG7 family.</text>
</comment>
<dbReference type="GO" id="GO:0000139">
    <property type="term" value="C:Golgi membrane"/>
    <property type="evidence" value="ECO:0007669"/>
    <property type="project" value="UniProtKB-SubCell"/>
</dbReference>
<feature type="coiled-coil region" evidence="9">
    <location>
        <begin position="70"/>
        <end position="97"/>
    </location>
</feature>
<organism evidence="10 11">
    <name type="scientific">Ceratosolen solmsi marchali</name>
    <dbReference type="NCBI Taxonomy" id="326594"/>
    <lineage>
        <taxon>Eukaryota</taxon>
        <taxon>Metazoa</taxon>
        <taxon>Ecdysozoa</taxon>
        <taxon>Arthropoda</taxon>
        <taxon>Hexapoda</taxon>
        <taxon>Insecta</taxon>
        <taxon>Pterygota</taxon>
        <taxon>Neoptera</taxon>
        <taxon>Endopterygota</taxon>
        <taxon>Hymenoptera</taxon>
        <taxon>Apocrita</taxon>
        <taxon>Proctotrupomorpha</taxon>
        <taxon>Chalcidoidea</taxon>
        <taxon>Agaonidae</taxon>
        <taxon>Agaoninae</taxon>
        <taxon>Ceratosolen</taxon>
    </lineage>
</organism>
<dbReference type="Proteomes" id="UP000695007">
    <property type="component" value="Unplaced"/>
</dbReference>
<dbReference type="GO" id="GO:0007030">
    <property type="term" value="P:Golgi organization"/>
    <property type="evidence" value="ECO:0007669"/>
    <property type="project" value="TreeGrafter"/>
</dbReference>
<keyword evidence="9" id="KW-0175">Coiled coil</keyword>
<dbReference type="AlphaFoldDB" id="A0AAJ6YQQ5"/>
<dbReference type="GO" id="GO:0006890">
    <property type="term" value="P:retrograde vesicle-mediated transport, Golgi to endoplasmic reticulum"/>
    <property type="evidence" value="ECO:0007669"/>
    <property type="project" value="TreeGrafter"/>
</dbReference>
<evidence type="ECO:0000256" key="3">
    <source>
        <dbReference type="ARBA" id="ARBA00020984"/>
    </source>
</evidence>
<dbReference type="Pfam" id="PF10191">
    <property type="entry name" value="COG7"/>
    <property type="match status" value="1"/>
</dbReference>
<dbReference type="GO" id="GO:0006886">
    <property type="term" value="P:intracellular protein transport"/>
    <property type="evidence" value="ECO:0007669"/>
    <property type="project" value="InterPro"/>
</dbReference>
<keyword evidence="10" id="KW-1185">Reference proteome</keyword>
<keyword evidence="7" id="KW-0472">Membrane</keyword>
<dbReference type="CTD" id="91949"/>
<evidence type="ECO:0000256" key="9">
    <source>
        <dbReference type="SAM" id="Coils"/>
    </source>
</evidence>
<evidence type="ECO:0000256" key="2">
    <source>
        <dbReference type="ARBA" id="ARBA00005831"/>
    </source>
</evidence>
<dbReference type="InterPro" id="IPR019335">
    <property type="entry name" value="COG7"/>
</dbReference>
<dbReference type="RefSeq" id="XP_011502446.1">
    <property type="nucleotide sequence ID" value="XM_011504144.1"/>
</dbReference>
<proteinExistence type="inferred from homology"/>
<accession>A0AAJ6YQQ5</accession>
<evidence type="ECO:0000256" key="8">
    <source>
        <dbReference type="ARBA" id="ARBA00031345"/>
    </source>
</evidence>
<protein>
    <recommendedName>
        <fullName evidence="3">Conserved oligomeric Golgi complex subunit 7</fullName>
    </recommendedName>
    <alternativeName>
        <fullName evidence="8">Component of oligomeric Golgi complex 7</fullName>
    </alternativeName>
</protein>
<evidence type="ECO:0000313" key="10">
    <source>
        <dbReference type="Proteomes" id="UP000695007"/>
    </source>
</evidence>
<gene>
    <name evidence="11" type="primary">LOC105365881</name>
</gene>
<evidence type="ECO:0000256" key="4">
    <source>
        <dbReference type="ARBA" id="ARBA00022448"/>
    </source>
</evidence>
<name>A0AAJ6YQQ5_9HYME</name>